<feature type="transmembrane region" description="Helical" evidence="7">
    <location>
        <begin position="188"/>
        <end position="213"/>
    </location>
</feature>
<keyword evidence="4 7" id="KW-1133">Transmembrane helix</keyword>
<proteinExistence type="inferred from homology"/>
<gene>
    <name evidence="8" type="ORF">GNLVRS02_ARAD1D43692g</name>
</gene>
<accession>A0A060TD00</accession>
<dbReference type="AlphaFoldDB" id="A0A060TD00"/>
<dbReference type="PANTHER" id="PTHR31123:SF1">
    <property type="entry name" value="ACCUMULATION OF DYADS PROTEIN 2-RELATED"/>
    <property type="match status" value="1"/>
</dbReference>
<evidence type="ECO:0000256" key="3">
    <source>
        <dbReference type="ARBA" id="ARBA00022692"/>
    </source>
</evidence>
<evidence type="ECO:0000256" key="6">
    <source>
        <dbReference type="SAM" id="MobiDB-lite"/>
    </source>
</evidence>
<evidence type="ECO:0000256" key="4">
    <source>
        <dbReference type="ARBA" id="ARBA00022989"/>
    </source>
</evidence>
<dbReference type="InterPro" id="IPR051633">
    <property type="entry name" value="AceTr"/>
</dbReference>
<feature type="transmembrane region" description="Helical" evidence="7">
    <location>
        <begin position="225"/>
        <end position="244"/>
    </location>
</feature>
<dbReference type="NCBIfam" id="NF038013">
    <property type="entry name" value="AceTr_1"/>
    <property type="match status" value="1"/>
</dbReference>
<comment type="subcellular location">
    <subcellularLocation>
        <location evidence="1">Membrane</location>
        <topology evidence="1">Multi-pass membrane protein</topology>
    </subcellularLocation>
</comment>
<feature type="transmembrane region" description="Helical" evidence="7">
    <location>
        <begin position="61"/>
        <end position="84"/>
    </location>
</feature>
<dbReference type="EMBL" id="HG937694">
    <property type="protein sequence ID" value="CDP38833.1"/>
    <property type="molecule type" value="Genomic_DNA"/>
</dbReference>
<protein>
    <submittedName>
        <fullName evidence="8">ARAD1D43692p</fullName>
    </submittedName>
</protein>
<keyword evidence="5 7" id="KW-0472">Membrane</keyword>
<dbReference type="GO" id="GO:0005886">
    <property type="term" value="C:plasma membrane"/>
    <property type="evidence" value="ECO:0007669"/>
    <property type="project" value="TreeGrafter"/>
</dbReference>
<reference evidence="8" key="2">
    <citation type="submission" date="2014-06" db="EMBL/GenBank/DDBJ databases">
        <title>The complete genome of Blastobotrys (Arxula) adeninivorans LS3 - a yeast of biotechnological interest.</title>
        <authorList>
            <person name="Kunze G."/>
            <person name="Gaillardin C."/>
            <person name="Czernicka M."/>
            <person name="Durrens P."/>
            <person name="Martin T."/>
            <person name="Boer E."/>
            <person name="Gabaldon T."/>
            <person name="Cruz J."/>
            <person name="Talla E."/>
            <person name="Marck C."/>
            <person name="Goffeau A."/>
            <person name="Barbe V."/>
            <person name="Baret P."/>
            <person name="Baronian K."/>
            <person name="Beier S."/>
            <person name="Bleykasten C."/>
            <person name="Bode R."/>
            <person name="Casaregola S."/>
            <person name="Despons L."/>
            <person name="Fairhead C."/>
            <person name="Giersberg M."/>
            <person name="Gierski P."/>
            <person name="Hahnel U."/>
            <person name="Hartmann A."/>
            <person name="Jankowska D."/>
            <person name="Jubin C."/>
            <person name="Jung P."/>
            <person name="Lafontaine I."/>
            <person name="Leh-Louis V."/>
            <person name="Lemaire M."/>
            <person name="Marcet-Houben M."/>
            <person name="Mascher M."/>
            <person name="Morel G."/>
            <person name="Richard G.-F."/>
            <person name="Riechen J."/>
            <person name="Sacerdot C."/>
            <person name="Sarkar A."/>
            <person name="Savel G."/>
            <person name="Schacherer J."/>
            <person name="Sherman D."/>
            <person name="Straub M.-L."/>
            <person name="Stein N."/>
            <person name="Thierry A."/>
            <person name="Trautwein-Schult A."/>
            <person name="Westhof E."/>
            <person name="Worch S."/>
            <person name="Dujon B."/>
            <person name="Souciet J.-L."/>
            <person name="Wincker P."/>
            <person name="Scholz U."/>
            <person name="Neuveglise N."/>
        </authorList>
    </citation>
    <scope>NUCLEOTIDE SEQUENCE</scope>
    <source>
        <strain evidence="8">LS3</strain>
    </source>
</reference>
<dbReference type="PANTHER" id="PTHR31123">
    <property type="entry name" value="ACCUMULATION OF DYADS PROTEIN 2-RELATED"/>
    <property type="match status" value="1"/>
</dbReference>
<sequence length="265" mass="28413">MSMGNENEIESQVRNRGNGASHSVDSLKDGGIEYQEQLRQSHMVSQVFHPEFNKIGNPGPLGLLSFAVTTLMLGLYHCGAGLPNLDPNSGIGPDNVIGPVAFWTGGVAQFAAGMWELRVGNTFGATIHTMYASFWLTYAGMITTWFGVAEGYKGDERALTFQLGIYLIVWAFLTLAFIVAALNTNFPILTALVFVFLAFLLLALSNFLTTLNVSVSSKLGKAGGALAFIAGLAAFYGGLVGIMLPEHTMVTLPLPLVPWGGPKHR</sequence>
<feature type="compositionally biased region" description="Polar residues" evidence="6">
    <location>
        <begin position="10"/>
        <end position="24"/>
    </location>
</feature>
<feature type="transmembrane region" description="Helical" evidence="7">
    <location>
        <begin position="160"/>
        <end position="182"/>
    </location>
</feature>
<dbReference type="InterPro" id="IPR000791">
    <property type="entry name" value="Gpr1/Fun34/SatP-like"/>
</dbReference>
<evidence type="ECO:0000313" key="8">
    <source>
        <dbReference type="EMBL" id="CDP38833.1"/>
    </source>
</evidence>
<name>A0A060TD00_BLAAD</name>
<organism evidence="8">
    <name type="scientific">Blastobotrys adeninivorans</name>
    <name type="common">Yeast</name>
    <name type="synonym">Arxula adeninivorans</name>
    <dbReference type="NCBI Taxonomy" id="409370"/>
    <lineage>
        <taxon>Eukaryota</taxon>
        <taxon>Fungi</taxon>
        <taxon>Dikarya</taxon>
        <taxon>Ascomycota</taxon>
        <taxon>Saccharomycotina</taxon>
        <taxon>Dipodascomycetes</taxon>
        <taxon>Dipodascales</taxon>
        <taxon>Trichomonascaceae</taxon>
        <taxon>Blastobotrys</taxon>
    </lineage>
</organism>
<keyword evidence="3 7" id="KW-0812">Transmembrane</keyword>
<dbReference type="Pfam" id="PF01184">
    <property type="entry name" value="Gpr1_Fun34_YaaH"/>
    <property type="match status" value="1"/>
</dbReference>
<dbReference type="GO" id="GO:0015123">
    <property type="term" value="F:acetate transmembrane transporter activity"/>
    <property type="evidence" value="ECO:0007669"/>
    <property type="project" value="TreeGrafter"/>
</dbReference>
<feature type="region of interest" description="Disordered" evidence="6">
    <location>
        <begin position="1"/>
        <end position="26"/>
    </location>
</feature>
<evidence type="ECO:0000256" key="5">
    <source>
        <dbReference type="ARBA" id="ARBA00023136"/>
    </source>
</evidence>
<dbReference type="PhylomeDB" id="A0A060TD00"/>
<evidence type="ECO:0000256" key="7">
    <source>
        <dbReference type="SAM" id="Phobius"/>
    </source>
</evidence>
<evidence type="ECO:0000256" key="2">
    <source>
        <dbReference type="ARBA" id="ARBA00005587"/>
    </source>
</evidence>
<evidence type="ECO:0000256" key="1">
    <source>
        <dbReference type="ARBA" id="ARBA00004141"/>
    </source>
</evidence>
<comment type="similarity">
    <text evidence="2">Belongs to the acetate uptake transporter (AceTr) (TC 2.A.96) family.</text>
</comment>
<reference evidence="8" key="1">
    <citation type="submission" date="2014-02" db="EMBL/GenBank/DDBJ databases">
        <authorList>
            <person name="Genoscope - CEA"/>
        </authorList>
    </citation>
    <scope>NUCLEOTIDE SEQUENCE</scope>
    <source>
        <strain evidence="8">LS3</strain>
    </source>
</reference>
<feature type="transmembrane region" description="Helical" evidence="7">
    <location>
        <begin position="127"/>
        <end position="148"/>
    </location>
</feature>